<dbReference type="NCBIfam" id="TIGR04057">
    <property type="entry name" value="SusC_RagA_signa"/>
    <property type="match status" value="1"/>
</dbReference>
<feature type="signal peptide" evidence="10">
    <location>
        <begin position="1"/>
        <end position="23"/>
    </location>
</feature>
<evidence type="ECO:0000256" key="6">
    <source>
        <dbReference type="ARBA" id="ARBA00023136"/>
    </source>
</evidence>
<proteinExistence type="inferred from homology"/>
<keyword evidence="10" id="KW-0732">Signal</keyword>
<dbReference type="Proteomes" id="UP000632273">
    <property type="component" value="Unassembled WGS sequence"/>
</dbReference>
<protein>
    <submittedName>
        <fullName evidence="13">SusC/RagA family TonB-linked outer membrane protein</fullName>
    </submittedName>
</protein>
<comment type="subcellular location">
    <subcellularLocation>
        <location evidence="1 8">Cell outer membrane</location>
        <topology evidence="1 8">Multi-pass membrane protein</topology>
    </subcellularLocation>
</comment>
<sequence>MKKSLLMSIVLIFTLLQQGLAQSRTITGRVTDRQSGEGLPGVTVLLKGTSNGVSTDADGRYSLTLASGGGTLAFSSIGYVSQEQVIGAANQINVVLATDAQQLKEVVVTGYGGSQDVKDITGSAAKISEEKLLNQPVQSFDQALTGRAAGVQITNASGALAEGVSIRIRGANSISNSSQPLIVVDGVPTNSLENANQFNSGNGTRYNTLADINPNDIESVDVLKDASAAAIYGSRAANGVIIVTTKRGKSGQSHVSLNSYVGMNETVRRPKLLNGDEFITIQNEKALNRFGPGTPNSVIARDVDFNGDGQPDRTDWLKEIFRRGFSQNYQVSISGGSDKASYYGSGDWTDQKGVLVANRLRRGSVRLNLDLQPIKWLKTGISTSYSQTLNNGVLTDGYLAGATVSGYNAAPIYPVRDASGNYFLDSFGNLGGDVFTIGGTSYPFYRTYRLNAVNHPSAVLAYQRNDNTSQRLLANGYATVEPITGLKFTTRFGVDYLQNFEDQYSDPRLSGLGRVLGSGLVQNNDLRQNLWNWANFANYTHTFGVNHNLDLTVGLEYQVEAQRQLSTYAANFADPKFKEILTGLSTEAIQPDGSRYTQGFDSYLARANYSFGDKYYASLSFRADADSRFGANNRRGYFPGGSVGWRLSEEDFLKSITVINDLKLRASYGVVGNSNGLLPYAARTQIGAGQYADINGLSITQVGNPDLAWEKSRKLDIGLDASVLTNRIGLTLDYFNNNISDLILDAPALRTTGIPNSIDYVRTVVTKNIGSMYNRGVEATLNTTNVRSSNGFRWTSALNFTALKNRITTLATDLPIPEGQSANPNDVVAANQRASVGRALGVFFLPRWAGVNPENGNAQFLDANGNIKQYNAVAQQWLTATGDATTPISTSDYKYTSKSGYPTWYGGFDNTFSFKGLELGVFLQYSGGNLLYNATRAGLLTNYYNNNLTEILDRWQQPGDQTNVPKLVLQDNVSTQASTRWLEKGNFLRMRQLSLGYNLPKPVLERLKLSNMRVYALVQNVFVITGYNGTDPEVNSNRNNTNQGTNGNIAYGVDNRAVPQARSYTVGLNLSL</sequence>
<keyword evidence="5 9" id="KW-0798">TonB box</keyword>
<dbReference type="InterPro" id="IPR037066">
    <property type="entry name" value="Plug_dom_sf"/>
</dbReference>
<evidence type="ECO:0000259" key="11">
    <source>
        <dbReference type="Pfam" id="PF00593"/>
    </source>
</evidence>
<dbReference type="InterPro" id="IPR023997">
    <property type="entry name" value="TonB-dep_OMP_SusC/RagA_CS"/>
</dbReference>
<organism evidence="13 14">
    <name type="scientific">Hymenobacter cavernae</name>
    <dbReference type="NCBI Taxonomy" id="2044852"/>
    <lineage>
        <taxon>Bacteria</taxon>
        <taxon>Pseudomonadati</taxon>
        <taxon>Bacteroidota</taxon>
        <taxon>Cytophagia</taxon>
        <taxon>Cytophagales</taxon>
        <taxon>Hymenobacteraceae</taxon>
        <taxon>Hymenobacter</taxon>
    </lineage>
</organism>
<dbReference type="Pfam" id="PF07715">
    <property type="entry name" value="Plug"/>
    <property type="match status" value="1"/>
</dbReference>
<name>A0ABQ1UJ56_9BACT</name>
<dbReference type="SUPFAM" id="SSF49464">
    <property type="entry name" value="Carboxypeptidase regulatory domain-like"/>
    <property type="match status" value="1"/>
</dbReference>
<keyword evidence="14" id="KW-1185">Reference proteome</keyword>
<evidence type="ECO:0000256" key="10">
    <source>
        <dbReference type="SAM" id="SignalP"/>
    </source>
</evidence>
<comment type="similarity">
    <text evidence="8 9">Belongs to the TonB-dependent receptor family.</text>
</comment>
<dbReference type="PROSITE" id="PS52016">
    <property type="entry name" value="TONB_DEPENDENT_REC_3"/>
    <property type="match status" value="1"/>
</dbReference>
<evidence type="ECO:0000256" key="9">
    <source>
        <dbReference type="RuleBase" id="RU003357"/>
    </source>
</evidence>
<dbReference type="InterPro" id="IPR023996">
    <property type="entry name" value="TonB-dep_OMP_SusC/RagA"/>
</dbReference>
<dbReference type="RefSeq" id="WP_188815044.1">
    <property type="nucleotide sequence ID" value="NZ_BMHT01000006.1"/>
</dbReference>
<dbReference type="SUPFAM" id="SSF56935">
    <property type="entry name" value="Porins"/>
    <property type="match status" value="1"/>
</dbReference>
<keyword evidence="2 8" id="KW-0813">Transport</keyword>
<comment type="caution">
    <text evidence="13">The sequence shown here is derived from an EMBL/GenBank/DDBJ whole genome shotgun (WGS) entry which is preliminary data.</text>
</comment>
<dbReference type="NCBIfam" id="TIGR04056">
    <property type="entry name" value="OMP_RagA_SusC"/>
    <property type="match status" value="1"/>
</dbReference>
<dbReference type="InterPro" id="IPR036942">
    <property type="entry name" value="Beta-barrel_TonB_sf"/>
</dbReference>
<evidence type="ECO:0000256" key="3">
    <source>
        <dbReference type="ARBA" id="ARBA00022452"/>
    </source>
</evidence>
<dbReference type="Gene3D" id="2.170.130.10">
    <property type="entry name" value="TonB-dependent receptor, plug domain"/>
    <property type="match status" value="1"/>
</dbReference>
<evidence type="ECO:0000313" key="13">
    <source>
        <dbReference type="EMBL" id="GGF18102.1"/>
    </source>
</evidence>
<dbReference type="Pfam" id="PF13715">
    <property type="entry name" value="CarbopepD_reg_2"/>
    <property type="match status" value="1"/>
</dbReference>
<evidence type="ECO:0000259" key="12">
    <source>
        <dbReference type="Pfam" id="PF07715"/>
    </source>
</evidence>
<evidence type="ECO:0000256" key="7">
    <source>
        <dbReference type="ARBA" id="ARBA00023237"/>
    </source>
</evidence>
<dbReference type="EMBL" id="BMHT01000006">
    <property type="protein sequence ID" value="GGF18102.1"/>
    <property type="molecule type" value="Genomic_DNA"/>
</dbReference>
<feature type="domain" description="TonB-dependent receptor-like beta-barrel" evidence="11">
    <location>
        <begin position="461"/>
        <end position="837"/>
    </location>
</feature>
<evidence type="ECO:0000256" key="5">
    <source>
        <dbReference type="ARBA" id="ARBA00023077"/>
    </source>
</evidence>
<evidence type="ECO:0000256" key="4">
    <source>
        <dbReference type="ARBA" id="ARBA00022692"/>
    </source>
</evidence>
<dbReference type="Pfam" id="PF00593">
    <property type="entry name" value="TonB_dep_Rec_b-barrel"/>
    <property type="match status" value="1"/>
</dbReference>
<evidence type="ECO:0000313" key="14">
    <source>
        <dbReference type="Proteomes" id="UP000632273"/>
    </source>
</evidence>
<accession>A0ABQ1UJ56</accession>
<gene>
    <name evidence="13" type="ORF">GCM10011383_31980</name>
</gene>
<dbReference type="Gene3D" id="2.60.40.1120">
    <property type="entry name" value="Carboxypeptidase-like, regulatory domain"/>
    <property type="match status" value="1"/>
</dbReference>
<evidence type="ECO:0000256" key="2">
    <source>
        <dbReference type="ARBA" id="ARBA00022448"/>
    </source>
</evidence>
<dbReference type="Gene3D" id="2.40.170.20">
    <property type="entry name" value="TonB-dependent receptor, beta-barrel domain"/>
    <property type="match status" value="1"/>
</dbReference>
<dbReference type="InterPro" id="IPR039426">
    <property type="entry name" value="TonB-dep_rcpt-like"/>
</dbReference>
<dbReference type="InterPro" id="IPR000531">
    <property type="entry name" value="Beta-barrel_TonB"/>
</dbReference>
<evidence type="ECO:0000256" key="8">
    <source>
        <dbReference type="PROSITE-ProRule" id="PRU01360"/>
    </source>
</evidence>
<dbReference type="InterPro" id="IPR012910">
    <property type="entry name" value="Plug_dom"/>
</dbReference>
<keyword evidence="7 8" id="KW-0998">Cell outer membrane</keyword>
<keyword evidence="6 8" id="KW-0472">Membrane</keyword>
<feature type="chain" id="PRO_5047242325" evidence="10">
    <location>
        <begin position="24"/>
        <end position="1072"/>
    </location>
</feature>
<feature type="domain" description="TonB-dependent receptor plug" evidence="12">
    <location>
        <begin position="117"/>
        <end position="240"/>
    </location>
</feature>
<dbReference type="InterPro" id="IPR008969">
    <property type="entry name" value="CarboxyPept-like_regulatory"/>
</dbReference>
<keyword evidence="4 8" id="KW-0812">Transmembrane</keyword>
<reference evidence="14" key="1">
    <citation type="journal article" date="2019" name="Int. J. Syst. Evol. Microbiol.">
        <title>The Global Catalogue of Microorganisms (GCM) 10K type strain sequencing project: providing services to taxonomists for standard genome sequencing and annotation.</title>
        <authorList>
            <consortium name="The Broad Institute Genomics Platform"/>
            <consortium name="The Broad Institute Genome Sequencing Center for Infectious Disease"/>
            <person name="Wu L."/>
            <person name="Ma J."/>
        </authorList>
    </citation>
    <scope>NUCLEOTIDE SEQUENCE [LARGE SCALE GENOMIC DNA]</scope>
    <source>
        <strain evidence="14">CGMCC 1.15197</strain>
    </source>
</reference>
<evidence type="ECO:0000256" key="1">
    <source>
        <dbReference type="ARBA" id="ARBA00004571"/>
    </source>
</evidence>
<keyword evidence="3 8" id="KW-1134">Transmembrane beta strand</keyword>